<feature type="domain" description="Fimbrial-type adhesion" evidence="2">
    <location>
        <begin position="205"/>
        <end position="349"/>
    </location>
</feature>
<gene>
    <name evidence="3" type="primary">lpfD_1</name>
    <name evidence="3" type="ORF">SB6408_01337</name>
</gene>
<dbReference type="Proteomes" id="UP000318370">
    <property type="component" value="Unassembled WGS sequence"/>
</dbReference>
<feature type="signal peptide" evidence="1">
    <location>
        <begin position="1"/>
        <end position="27"/>
    </location>
</feature>
<evidence type="ECO:0000313" key="3">
    <source>
        <dbReference type="EMBL" id="VUS85765.1"/>
    </source>
</evidence>
<dbReference type="GO" id="GO:0043709">
    <property type="term" value="P:cell adhesion involved in single-species biofilm formation"/>
    <property type="evidence" value="ECO:0007669"/>
    <property type="project" value="TreeGrafter"/>
</dbReference>
<feature type="chain" id="PRO_5021742573" evidence="1">
    <location>
        <begin position="28"/>
        <end position="349"/>
    </location>
</feature>
<keyword evidence="1" id="KW-0732">Signal</keyword>
<proteinExistence type="predicted"/>
<dbReference type="SUPFAM" id="SSF49401">
    <property type="entry name" value="Bacterial adhesins"/>
    <property type="match status" value="1"/>
</dbReference>
<dbReference type="AlphaFoldDB" id="A0A564LVY3"/>
<accession>A0A564LVY3</accession>
<name>A0A564LVY3_9ENTR</name>
<evidence type="ECO:0000256" key="1">
    <source>
        <dbReference type="SAM" id="SignalP"/>
    </source>
</evidence>
<dbReference type="InterPro" id="IPR036937">
    <property type="entry name" value="Adhesion_dom_fimbrial_sf"/>
</dbReference>
<dbReference type="Gene3D" id="2.60.40.1090">
    <property type="entry name" value="Fimbrial-type adhesion domain"/>
    <property type="match status" value="1"/>
</dbReference>
<dbReference type="InterPro" id="IPR008966">
    <property type="entry name" value="Adhesion_dom_sf"/>
</dbReference>
<dbReference type="InterPro" id="IPR000259">
    <property type="entry name" value="Adhesion_dom_fimbrial"/>
</dbReference>
<dbReference type="PANTHER" id="PTHR33420:SF26">
    <property type="entry name" value="FIMBRIAL SUBUNIT"/>
    <property type="match status" value="1"/>
</dbReference>
<dbReference type="PANTHER" id="PTHR33420">
    <property type="entry name" value="FIMBRIAL SUBUNIT ELFA-RELATED"/>
    <property type="match status" value="1"/>
</dbReference>
<dbReference type="RefSeq" id="WP_142463379.1">
    <property type="nucleotide sequence ID" value="NZ_CABGHF010000023.1"/>
</dbReference>
<evidence type="ECO:0000259" key="2">
    <source>
        <dbReference type="Pfam" id="PF00419"/>
    </source>
</evidence>
<dbReference type="GO" id="GO:0009289">
    <property type="term" value="C:pilus"/>
    <property type="evidence" value="ECO:0007669"/>
    <property type="project" value="InterPro"/>
</dbReference>
<dbReference type="EMBL" id="CABGHF010000023">
    <property type="protein sequence ID" value="VUS85765.1"/>
    <property type="molecule type" value="Genomic_DNA"/>
</dbReference>
<sequence length="349" mass="37193">MATMTIRLKTRVAILLYISLLSWEANAAIEGEITPVGGSKMYNINVVNQDVTNNSIGSTIPYDFSLGGQYSGVVSCSTTMTKQPIYYTATASLLEQGMTTGYLKLNDYMDVKIEIYIGGRRGEDIAVPFYNESNEANQNTCVPPTTQINNFESGGRGRVTFMITKPIINGLNLLGTEVAKLYGRMGNFSSVMGMTPMSIVSINSGVITVPDKCIINSGSPITVDFGTIPSSGSSLNGINYSQSLPIKVKCEGGSFSNGSLNIKLGIQQANTASFNSDYLGTTGPVDRSNLGIIIKDGNTLVSANKFYDIQGFANNQGTWNLTAAPIAQDGTNVAEGDFQASATVVAEFQ</sequence>
<organism evidence="3 4">
    <name type="scientific">Klebsiella spallanzanii</name>
    <dbReference type="NCBI Taxonomy" id="2587528"/>
    <lineage>
        <taxon>Bacteria</taxon>
        <taxon>Pseudomonadati</taxon>
        <taxon>Pseudomonadota</taxon>
        <taxon>Gammaproteobacteria</taxon>
        <taxon>Enterobacterales</taxon>
        <taxon>Enterobacteriaceae</taxon>
        <taxon>Klebsiella/Raoultella group</taxon>
        <taxon>Klebsiella</taxon>
    </lineage>
</organism>
<evidence type="ECO:0000313" key="4">
    <source>
        <dbReference type="Proteomes" id="UP000318370"/>
    </source>
</evidence>
<dbReference type="Pfam" id="PF00419">
    <property type="entry name" value="Fimbrial"/>
    <property type="match status" value="1"/>
</dbReference>
<reference evidence="3 4" key="1">
    <citation type="submission" date="2019-07" db="EMBL/GenBank/DDBJ databases">
        <authorList>
            <person name="Brisse S."/>
            <person name="Rodrigues C."/>
            <person name="Thorpe H."/>
        </authorList>
    </citation>
    <scope>NUCLEOTIDE SEQUENCE [LARGE SCALE GENOMIC DNA]</scope>
    <source>
        <strain evidence="3">SB6408</strain>
    </source>
</reference>
<dbReference type="InterPro" id="IPR050263">
    <property type="entry name" value="Bact_Fimbrial_Adh_Pro"/>
</dbReference>
<protein>
    <submittedName>
        <fullName evidence="3">Putative minor fimbrial subunit LpfD</fullName>
    </submittedName>
</protein>